<keyword evidence="2" id="KW-1185">Reference proteome</keyword>
<sequence>MIYGVFVDLPASSSAGEGEVVQAGDAEHGVVDAVALGGVSGL</sequence>
<proteinExistence type="predicted"/>
<comment type="caution">
    <text evidence="1">The sequence shown here is derived from an EMBL/GenBank/DDBJ whole genome shotgun (WGS) entry which is preliminary data.</text>
</comment>
<accession>A0ABT6RVK9</accession>
<dbReference type="Proteomes" id="UP001224661">
    <property type="component" value="Unassembled WGS sequence"/>
</dbReference>
<protein>
    <submittedName>
        <fullName evidence="1">Uncharacterized protein</fullName>
    </submittedName>
</protein>
<reference evidence="1 2" key="1">
    <citation type="submission" date="2023-05" db="EMBL/GenBank/DDBJ databases">
        <title>Draft genome sequence of Streptomyces sp. B-S-A8 isolated from a cave soil in Thailand.</title>
        <authorList>
            <person name="Chamroensaksri N."/>
            <person name="Muangham S."/>
        </authorList>
    </citation>
    <scope>NUCLEOTIDE SEQUENCE [LARGE SCALE GENOMIC DNA]</scope>
    <source>
        <strain evidence="1 2">B-S-A8</strain>
    </source>
</reference>
<gene>
    <name evidence="1" type="ORF">QIS99_15900</name>
</gene>
<dbReference type="RefSeq" id="WP_282514000.1">
    <property type="nucleotide sequence ID" value="NZ_JASCIR010000011.1"/>
</dbReference>
<organism evidence="1 2">
    <name type="scientific">Streptomyces solicavernae</name>
    <dbReference type="NCBI Taxonomy" id="3043614"/>
    <lineage>
        <taxon>Bacteria</taxon>
        <taxon>Bacillati</taxon>
        <taxon>Actinomycetota</taxon>
        <taxon>Actinomycetes</taxon>
        <taxon>Kitasatosporales</taxon>
        <taxon>Streptomycetaceae</taxon>
        <taxon>Streptomyces</taxon>
    </lineage>
</organism>
<evidence type="ECO:0000313" key="1">
    <source>
        <dbReference type="EMBL" id="MDI3387671.1"/>
    </source>
</evidence>
<evidence type="ECO:0000313" key="2">
    <source>
        <dbReference type="Proteomes" id="UP001224661"/>
    </source>
</evidence>
<dbReference type="EMBL" id="JASCIR010000011">
    <property type="protein sequence ID" value="MDI3387671.1"/>
    <property type="molecule type" value="Genomic_DNA"/>
</dbReference>
<name>A0ABT6RVK9_9ACTN</name>